<keyword evidence="4" id="KW-1185">Reference proteome</keyword>
<comment type="caution">
    <text evidence="3">The sequence shown here is derived from an EMBL/GenBank/DDBJ whole genome shotgun (WGS) entry which is preliminary data.</text>
</comment>
<dbReference type="SUPFAM" id="SSF53448">
    <property type="entry name" value="Nucleotide-diphospho-sugar transferases"/>
    <property type="match status" value="1"/>
</dbReference>
<evidence type="ECO:0000259" key="1">
    <source>
        <dbReference type="Pfam" id="PF00535"/>
    </source>
</evidence>
<dbReference type="GO" id="GO:0016758">
    <property type="term" value="F:hexosyltransferase activity"/>
    <property type="evidence" value="ECO:0007669"/>
    <property type="project" value="UniProtKB-ARBA"/>
</dbReference>
<dbReference type="InterPro" id="IPR054028">
    <property type="entry name" value="TarS/TarP_linker"/>
</dbReference>
<dbReference type="InterPro" id="IPR001173">
    <property type="entry name" value="Glyco_trans_2-like"/>
</dbReference>
<accession>A0A366M7J9</accession>
<dbReference type="CDD" id="cd00761">
    <property type="entry name" value="Glyco_tranf_GTA_type"/>
    <property type="match status" value="1"/>
</dbReference>
<feature type="domain" description="TarS/TarP linker" evidence="2">
    <location>
        <begin position="235"/>
        <end position="325"/>
    </location>
</feature>
<dbReference type="EMBL" id="QMEY01000001">
    <property type="protein sequence ID" value="RBQ22007.1"/>
    <property type="molecule type" value="Genomic_DNA"/>
</dbReference>
<protein>
    <submittedName>
        <fullName evidence="3">Uncharacterized protein</fullName>
    </submittedName>
</protein>
<dbReference type="Pfam" id="PF22181">
    <property type="entry name" value="TarS_linker"/>
    <property type="match status" value="1"/>
</dbReference>
<evidence type="ECO:0000313" key="3">
    <source>
        <dbReference type="EMBL" id="RBQ22007.1"/>
    </source>
</evidence>
<dbReference type="Gene3D" id="3.90.550.10">
    <property type="entry name" value="Spore Coat Polysaccharide Biosynthesis Protein SpsA, Chain A"/>
    <property type="match status" value="1"/>
</dbReference>
<dbReference type="Pfam" id="PF00535">
    <property type="entry name" value="Glycos_transf_2"/>
    <property type="match status" value="1"/>
</dbReference>
<dbReference type="RefSeq" id="WP_113979286.1">
    <property type="nucleotide sequence ID" value="NZ_QMEY01000001.1"/>
</dbReference>
<evidence type="ECO:0000259" key="2">
    <source>
        <dbReference type="Pfam" id="PF22181"/>
    </source>
</evidence>
<dbReference type="AlphaFoldDB" id="A0A366M7J9"/>
<sequence>MDSVRGRVAGPVGAAPVVTQVDVSVVVPVRDRRSYLDRCLTSLLVQRVALEIVAVDDGSADGGGDLLDLYAAHHPGVVKVLRLDRPMGAGRARNLGLANARGRYVFFCDADDHLGPEALERMTAMADRNGSDIVLGRVVGPGRVMFEADIDRAPLGDSPVYNSLSCCKLFRRAMLTAHDITFAEDLRVGEDMVFTSHAYCHAGVISVVAGHDCHHLGAGVTQEDVGRDPVRRLRMIRRPMELVAGHVPPGPLRDHLMRRHFRHDALAHLGAPFLAAGDVARKEIAAEIAALCERWLTDGVRERLSAPERRKLAALDDIDQLVRLARVEASAVTRRLTEIAWAGDLLTLRGEAALDGGPDLDFTVSVLLRPRGPAAHGERSFPVWSGGGRFAGVIDLRDLPSGVWNVHVAITCEGVTRLGRLRPERTDAAPGPRLLGERAAVPYFTRVQGNLSIDLGGHVAAVPCAVKITEAGWGRGNRLLLGGRVTVGDAVPGAGTVRRLVWRERRSGRERGRTVTDLPGGGFAVSQGWEDFAGGVWDAYLELDLGGPPVRCRIDAGVPVQPRAWWRWAVRRTVRPYSTSGRGRLSVRVRNVPVRRAVRRLLRW</sequence>
<evidence type="ECO:0000313" key="4">
    <source>
        <dbReference type="Proteomes" id="UP000253303"/>
    </source>
</evidence>
<dbReference type="OrthoDB" id="2676521at2"/>
<feature type="domain" description="Glycosyltransferase 2-like" evidence="1">
    <location>
        <begin position="24"/>
        <end position="143"/>
    </location>
</feature>
<proteinExistence type="predicted"/>
<gene>
    <name evidence="3" type="ORF">DP939_04905</name>
</gene>
<organism evidence="3 4">
    <name type="scientific">Spongiactinospora rosea</name>
    <dbReference type="NCBI Taxonomy" id="2248750"/>
    <lineage>
        <taxon>Bacteria</taxon>
        <taxon>Bacillati</taxon>
        <taxon>Actinomycetota</taxon>
        <taxon>Actinomycetes</taxon>
        <taxon>Streptosporangiales</taxon>
        <taxon>Streptosporangiaceae</taxon>
        <taxon>Spongiactinospora</taxon>
    </lineage>
</organism>
<dbReference type="Proteomes" id="UP000253303">
    <property type="component" value="Unassembled WGS sequence"/>
</dbReference>
<reference evidence="3 4" key="1">
    <citation type="submission" date="2018-06" db="EMBL/GenBank/DDBJ databases">
        <title>Sphaerisporangium craniellae sp. nov., isolated from a marine sponge in the South China Sea.</title>
        <authorList>
            <person name="Li L."/>
        </authorList>
    </citation>
    <scope>NUCLEOTIDE SEQUENCE [LARGE SCALE GENOMIC DNA]</scope>
    <source>
        <strain evidence="3 4">LHW63015</strain>
    </source>
</reference>
<dbReference type="PANTHER" id="PTHR22916:SF3">
    <property type="entry name" value="UDP-GLCNAC:BETAGAL BETA-1,3-N-ACETYLGLUCOSAMINYLTRANSFERASE-LIKE PROTEIN 1"/>
    <property type="match status" value="1"/>
</dbReference>
<name>A0A366M7J9_9ACTN</name>
<dbReference type="InterPro" id="IPR029044">
    <property type="entry name" value="Nucleotide-diphossugar_trans"/>
</dbReference>
<dbReference type="PANTHER" id="PTHR22916">
    <property type="entry name" value="GLYCOSYLTRANSFERASE"/>
    <property type="match status" value="1"/>
</dbReference>